<dbReference type="AlphaFoldDB" id="A0A7C2TJW2"/>
<proteinExistence type="inferred from homology"/>
<dbReference type="PANTHER" id="PTHR43133">
    <property type="entry name" value="RNA POLYMERASE ECF-TYPE SIGMA FACTO"/>
    <property type="match status" value="1"/>
</dbReference>
<dbReference type="GO" id="GO:0006352">
    <property type="term" value="P:DNA-templated transcription initiation"/>
    <property type="evidence" value="ECO:0007669"/>
    <property type="project" value="InterPro"/>
</dbReference>
<keyword evidence="4" id="KW-0238">DNA-binding</keyword>
<dbReference type="InterPro" id="IPR014284">
    <property type="entry name" value="RNA_pol_sigma-70_dom"/>
</dbReference>
<dbReference type="InterPro" id="IPR036388">
    <property type="entry name" value="WH-like_DNA-bd_sf"/>
</dbReference>
<dbReference type="Proteomes" id="UP000885986">
    <property type="component" value="Unassembled WGS sequence"/>
</dbReference>
<accession>A0A7C2TJW2</accession>
<dbReference type="Pfam" id="PF08281">
    <property type="entry name" value="Sigma70_r4_2"/>
    <property type="match status" value="1"/>
</dbReference>
<dbReference type="GO" id="GO:0003677">
    <property type="term" value="F:DNA binding"/>
    <property type="evidence" value="ECO:0007669"/>
    <property type="project" value="UniProtKB-KW"/>
</dbReference>
<comment type="caution">
    <text evidence="8">The sequence shown here is derived from an EMBL/GenBank/DDBJ whole genome shotgun (WGS) entry which is preliminary data.</text>
</comment>
<evidence type="ECO:0000256" key="4">
    <source>
        <dbReference type="ARBA" id="ARBA00023125"/>
    </source>
</evidence>
<evidence type="ECO:0000256" key="5">
    <source>
        <dbReference type="ARBA" id="ARBA00023163"/>
    </source>
</evidence>
<reference evidence="8" key="1">
    <citation type="journal article" date="2020" name="mSystems">
        <title>Genome- and Community-Level Interaction Insights into Carbon Utilization and Element Cycling Functions of Hydrothermarchaeota in Hydrothermal Sediment.</title>
        <authorList>
            <person name="Zhou Z."/>
            <person name="Liu Y."/>
            <person name="Xu W."/>
            <person name="Pan J."/>
            <person name="Luo Z.H."/>
            <person name="Li M."/>
        </authorList>
    </citation>
    <scope>NUCLEOTIDE SEQUENCE [LARGE SCALE GENOMIC DNA]</scope>
    <source>
        <strain evidence="8">SpSt-1224</strain>
    </source>
</reference>
<evidence type="ECO:0000259" key="7">
    <source>
        <dbReference type="Pfam" id="PF08281"/>
    </source>
</evidence>
<dbReference type="InterPro" id="IPR013249">
    <property type="entry name" value="RNA_pol_sigma70_r4_t2"/>
</dbReference>
<evidence type="ECO:0000259" key="6">
    <source>
        <dbReference type="Pfam" id="PF04542"/>
    </source>
</evidence>
<dbReference type="Gene3D" id="1.10.10.10">
    <property type="entry name" value="Winged helix-like DNA-binding domain superfamily/Winged helix DNA-binding domain"/>
    <property type="match status" value="1"/>
</dbReference>
<dbReference type="Pfam" id="PF04542">
    <property type="entry name" value="Sigma70_r2"/>
    <property type="match status" value="1"/>
</dbReference>
<dbReference type="Gene3D" id="1.10.1740.10">
    <property type="match status" value="1"/>
</dbReference>
<protein>
    <submittedName>
        <fullName evidence="8">Sigma-70 family RNA polymerase sigma factor</fullName>
    </submittedName>
</protein>
<gene>
    <name evidence="8" type="ORF">ENN98_01150</name>
</gene>
<organism evidence="8">
    <name type="scientific">Desulfurivibrio alkaliphilus</name>
    <dbReference type="NCBI Taxonomy" id="427923"/>
    <lineage>
        <taxon>Bacteria</taxon>
        <taxon>Pseudomonadati</taxon>
        <taxon>Thermodesulfobacteriota</taxon>
        <taxon>Desulfobulbia</taxon>
        <taxon>Desulfobulbales</taxon>
        <taxon>Desulfobulbaceae</taxon>
        <taxon>Desulfurivibrio</taxon>
    </lineage>
</organism>
<dbReference type="CDD" id="cd06171">
    <property type="entry name" value="Sigma70_r4"/>
    <property type="match status" value="1"/>
</dbReference>
<keyword evidence="3" id="KW-0731">Sigma factor</keyword>
<dbReference type="SUPFAM" id="SSF88946">
    <property type="entry name" value="Sigma2 domain of RNA polymerase sigma factors"/>
    <property type="match status" value="1"/>
</dbReference>
<dbReference type="PANTHER" id="PTHR43133:SF8">
    <property type="entry name" value="RNA POLYMERASE SIGMA FACTOR HI_1459-RELATED"/>
    <property type="match status" value="1"/>
</dbReference>
<feature type="domain" description="RNA polymerase sigma factor 70 region 4 type 2" evidence="7">
    <location>
        <begin position="119"/>
        <end position="170"/>
    </location>
</feature>
<sequence length="179" mass="20906">MSEDLNKNYQASFERLLRPQIEPLYRLAWRLCANRDDAEDLVQDLLVKLYPRLEKLAEVEELRPWLARSLRNLYADRLRRLGRRPVQDWDVELEEVSDPRSSVPMEPEAALARRQLQGRVTQALALLNEDQRQLIGFHDMEGYTLPELELILGTPLGTLKSRLHRARARLKELLVDGTI</sequence>
<feature type="domain" description="RNA polymerase sigma-70 region 2" evidence="6">
    <location>
        <begin position="23"/>
        <end position="83"/>
    </location>
</feature>
<evidence type="ECO:0000256" key="2">
    <source>
        <dbReference type="ARBA" id="ARBA00023015"/>
    </source>
</evidence>
<dbReference type="GO" id="GO:0016987">
    <property type="term" value="F:sigma factor activity"/>
    <property type="evidence" value="ECO:0007669"/>
    <property type="project" value="UniProtKB-KW"/>
</dbReference>
<keyword evidence="5" id="KW-0804">Transcription</keyword>
<comment type="similarity">
    <text evidence="1">Belongs to the sigma-70 factor family. ECF subfamily.</text>
</comment>
<dbReference type="InterPro" id="IPR013324">
    <property type="entry name" value="RNA_pol_sigma_r3/r4-like"/>
</dbReference>
<dbReference type="InterPro" id="IPR039425">
    <property type="entry name" value="RNA_pol_sigma-70-like"/>
</dbReference>
<dbReference type="SUPFAM" id="SSF88659">
    <property type="entry name" value="Sigma3 and sigma4 domains of RNA polymerase sigma factors"/>
    <property type="match status" value="1"/>
</dbReference>
<keyword evidence="2" id="KW-0805">Transcription regulation</keyword>
<dbReference type="InterPro" id="IPR007627">
    <property type="entry name" value="RNA_pol_sigma70_r2"/>
</dbReference>
<dbReference type="InterPro" id="IPR013325">
    <property type="entry name" value="RNA_pol_sigma_r2"/>
</dbReference>
<dbReference type="NCBIfam" id="TIGR02937">
    <property type="entry name" value="sigma70-ECF"/>
    <property type="match status" value="1"/>
</dbReference>
<evidence type="ECO:0000313" key="8">
    <source>
        <dbReference type="EMBL" id="HET97314.1"/>
    </source>
</evidence>
<evidence type="ECO:0000256" key="1">
    <source>
        <dbReference type="ARBA" id="ARBA00010641"/>
    </source>
</evidence>
<evidence type="ECO:0000256" key="3">
    <source>
        <dbReference type="ARBA" id="ARBA00023082"/>
    </source>
</evidence>
<name>A0A7C2TJW2_9BACT</name>
<dbReference type="EMBL" id="DSDS01000027">
    <property type="protein sequence ID" value="HET97314.1"/>
    <property type="molecule type" value="Genomic_DNA"/>
</dbReference>